<feature type="domain" description="Fe/B12 periplasmic-binding" evidence="3">
    <location>
        <begin position="73"/>
        <end position="340"/>
    </location>
</feature>
<dbReference type="PROSITE" id="PS51257">
    <property type="entry name" value="PROKAR_LIPOPROTEIN"/>
    <property type="match status" value="1"/>
</dbReference>
<keyword evidence="5" id="KW-1185">Reference proteome</keyword>
<dbReference type="SUPFAM" id="SSF53807">
    <property type="entry name" value="Helical backbone' metal receptor"/>
    <property type="match status" value="1"/>
</dbReference>
<dbReference type="Gene3D" id="3.40.50.1980">
    <property type="entry name" value="Nitrogenase molybdenum iron protein domain"/>
    <property type="match status" value="2"/>
</dbReference>
<dbReference type="InterPro" id="IPR002491">
    <property type="entry name" value="ABC_transptr_periplasmic_BD"/>
</dbReference>
<dbReference type="Pfam" id="PF01497">
    <property type="entry name" value="Peripla_BP_2"/>
    <property type="match status" value="1"/>
</dbReference>
<dbReference type="RefSeq" id="WP_083385719.1">
    <property type="nucleotide sequence ID" value="NZ_CP017831.1"/>
</dbReference>
<protein>
    <submittedName>
        <fullName evidence="4">Iron ABC transporter substrate-binding protein</fullName>
    </submittedName>
</protein>
<evidence type="ECO:0000313" key="5">
    <source>
        <dbReference type="Proteomes" id="UP000179284"/>
    </source>
</evidence>
<reference evidence="5" key="1">
    <citation type="submission" date="2016-10" db="EMBL/GenBank/DDBJ databases">
        <title>The complete genome sequence of the rumen bacterium Butyrivibrio hungatei MB2003.</title>
        <authorList>
            <person name="Palevich N."/>
            <person name="Kelly W.J."/>
            <person name="Leahy S.C."/>
            <person name="Altermann E."/>
            <person name="Rakonjac J."/>
            <person name="Attwood G.T."/>
        </authorList>
    </citation>
    <scope>NUCLEOTIDE SEQUENCE [LARGE SCALE GENOMIC DNA]</scope>
    <source>
        <strain evidence="5">MB2003</strain>
    </source>
</reference>
<keyword evidence="2" id="KW-0732">Signal</keyword>
<dbReference type="AlphaFoldDB" id="A0A1D9P031"/>
<dbReference type="KEGG" id="bhu:bhn_I0795"/>
<feature type="signal peptide" evidence="2">
    <location>
        <begin position="1"/>
        <end position="21"/>
    </location>
</feature>
<dbReference type="OrthoDB" id="9816357at2"/>
<dbReference type="PROSITE" id="PS50983">
    <property type="entry name" value="FE_B12_PBP"/>
    <property type="match status" value="1"/>
</dbReference>
<dbReference type="PANTHER" id="PTHR30535:SF34">
    <property type="entry name" value="MOLYBDATE-BINDING PROTEIN MOLA"/>
    <property type="match status" value="1"/>
</dbReference>
<proteinExistence type="inferred from homology"/>
<dbReference type="GO" id="GO:0071281">
    <property type="term" value="P:cellular response to iron ion"/>
    <property type="evidence" value="ECO:0007669"/>
    <property type="project" value="TreeGrafter"/>
</dbReference>
<dbReference type="EMBL" id="CP017831">
    <property type="protein sequence ID" value="AOZ95829.1"/>
    <property type="molecule type" value="Genomic_DNA"/>
</dbReference>
<name>A0A1D9P031_9FIRM</name>
<organism evidence="4 5">
    <name type="scientific">Butyrivibrio hungatei</name>
    <dbReference type="NCBI Taxonomy" id="185008"/>
    <lineage>
        <taxon>Bacteria</taxon>
        <taxon>Bacillati</taxon>
        <taxon>Bacillota</taxon>
        <taxon>Clostridia</taxon>
        <taxon>Lachnospirales</taxon>
        <taxon>Lachnospiraceae</taxon>
        <taxon>Butyrivibrio</taxon>
    </lineage>
</organism>
<dbReference type="Proteomes" id="UP000179284">
    <property type="component" value="Chromosome I"/>
</dbReference>
<dbReference type="InterPro" id="IPR050902">
    <property type="entry name" value="ABC_Transporter_SBP"/>
</dbReference>
<evidence type="ECO:0000313" key="4">
    <source>
        <dbReference type="EMBL" id="AOZ95829.1"/>
    </source>
</evidence>
<sequence>MKKKFLSMVMAVAMMSCFVCGCGANEDQSVATQEASVEASSEVVEAATTQESTSDVVTDRSGNEITLPTEVNSIISMAPSTTQVLIDLGLADKIVACDTYSYASYADSLNADIPQFDMMTPDQEQIVALNADIVFTTGMSASHGEDVFASVKEAGVCVFDIPSSASLADIQEDILAIGNAVGKATEAQAIVDDMVADIEAIKTIAATIPEDEKKTVLFELFTPSGDSPVIYTCGANTYIDEMITLVGATNVAGQEADQWPALTEEAAVAMDPQVILTADMYTDDVINVLLTMKGWENVAAVKDQAIYQIDGDTVNRPNHHVVDAMIEMAQDIYPEYYADFDAEQPAA</sequence>
<evidence type="ECO:0000256" key="2">
    <source>
        <dbReference type="SAM" id="SignalP"/>
    </source>
</evidence>
<evidence type="ECO:0000256" key="1">
    <source>
        <dbReference type="ARBA" id="ARBA00008814"/>
    </source>
</evidence>
<dbReference type="PANTHER" id="PTHR30535">
    <property type="entry name" value="VITAMIN B12-BINDING PROTEIN"/>
    <property type="match status" value="1"/>
</dbReference>
<feature type="chain" id="PRO_5039515930" evidence="2">
    <location>
        <begin position="22"/>
        <end position="347"/>
    </location>
</feature>
<accession>A0A1D9P031</accession>
<comment type="similarity">
    <text evidence="1">Belongs to the bacterial solute-binding protein 8 family.</text>
</comment>
<evidence type="ECO:0000259" key="3">
    <source>
        <dbReference type="PROSITE" id="PS50983"/>
    </source>
</evidence>
<gene>
    <name evidence="4" type="ORF">bhn_I0795</name>
</gene>